<dbReference type="Proteomes" id="UP000694918">
    <property type="component" value="Unplaced"/>
</dbReference>
<dbReference type="PROSITE" id="PS51393">
    <property type="entry name" value="LIPOXYGENASE_3"/>
    <property type="match status" value="1"/>
</dbReference>
<dbReference type="InterPro" id="IPR020833">
    <property type="entry name" value="LipOase_Fe_BS"/>
</dbReference>
<evidence type="ECO:0000313" key="22">
    <source>
        <dbReference type="Proteomes" id="UP000694918"/>
    </source>
</evidence>
<dbReference type="PROSITE" id="PS00081">
    <property type="entry name" value="LIPOXYGENASE_2"/>
    <property type="match status" value="1"/>
</dbReference>
<keyword evidence="22" id="KW-1185">Reference proteome</keyword>
<evidence type="ECO:0000313" key="23">
    <source>
        <dbReference type="RefSeq" id="XP_011047548.1"/>
    </source>
</evidence>
<dbReference type="RefSeq" id="XP_011047548.1">
    <property type="nucleotide sequence ID" value="XM_011049246.1"/>
</dbReference>
<feature type="compositionally biased region" description="Basic and acidic residues" evidence="19">
    <location>
        <begin position="138"/>
        <end position="157"/>
    </location>
</feature>
<evidence type="ECO:0000256" key="2">
    <source>
        <dbReference type="ARBA" id="ARBA00004229"/>
    </source>
</evidence>
<sequence>MFPKHTGQDQRYLTERAWRAGHVDDNVVYEAEFVVPPDYGEVGAVYVTNEHSKEMFIKEIVLDGSSHDKVLLTCQSWVEYEQERLFFTNKSTYMPNKTPSGLRRLRQEELVNLRGDGQGERKKGERIYDYDVYNDLGDPDKSPDLKRPVLGGEEHPYPRRCRTGRPRTKNYPSMETRSKYIYVPRDEEFSDTKQKSLEKRRKLEILRSIIPGLQAAFNNKAKFPYFTAIDVLFNEGINLPSAPLEEISSLPAFIKQLFSPVIYELRFDTPQVMESDRFSWLRDEEFARETLAGLNPSSIQLVTVQEWPLRSKLDPDIYGPTESAITDEIIKDEIKDFMTVDKALEQKKLFILDYHDILLPFVRQVRELENTTLYGSRTLFFLTPHGTLKPLAIELTRPPMDGKPQWKQVFTPSWNSTDIWLWRLAKAHVLAHDSGYHQLITHWLRTHCATEPYVIATNRQLSVMHPIYRLLHPHFRYTMEINATARNTLINAAGTIESTFAPGKYCMELSSVIYDKQWRFDHQGLPKDLISRGMAIEDPSSPHGLKLAVEDYPYANDGLELWDIIKKWVSDYVNHYYPEASLIESDSELLAWWEEVRTVGHGDKKDEPWWPKLKTPQDLIEIITTIIWIVSGHHAAVNFGQYAYAGYFPNRPTITRKNMPTEDPNDKEWHSFLEKPEETLMDTFPSQLQAVKVIATLNVLSEHSPDEEYLGGKIEPVWAEDPDIKHYFDEFNESLNKLGENIDGRNADKNLFNRNGAGVMPYELLKPSSGPGITGEGVPCSISI</sequence>
<dbReference type="KEGG" id="peu:105141868"/>
<comment type="cofactor">
    <cofactor evidence="1 17">
        <name>Fe cation</name>
        <dbReference type="ChEBI" id="CHEBI:24875"/>
    </cofactor>
</comment>
<evidence type="ECO:0000256" key="9">
    <source>
        <dbReference type="ARBA" id="ARBA00022832"/>
    </source>
</evidence>
<dbReference type="SUPFAM" id="SSF49723">
    <property type="entry name" value="Lipase/lipooxygenase domain (PLAT/LH2 domain)"/>
    <property type="match status" value="1"/>
</dbReference>
<evidence type="ECO:0000256" key="13">
    <source>
        <dbReference type="ARBA" id="ARBA00023004"/>
    </source>
</evidence>
<evidence type="ECO:0000256" key="3">
    <source>
        <dbReference type="ARBA" id="ARBA00009419"/>
    </source>
</evidence>
<keyword evidence="12 17" id="KW-0560">Oxidoreductase</keyword>
<dbReference type="FunFam" id="3.10.450.60:FF:000005">
    <property type="entry name" value="Lipoxygenase"/>
    <property type="match status" value="1"/>
</dbReference>
<dbReference type="Gene3D" id="3.10.450.60">
    <property type="match status" value="1"/>
</dbReference>
<keyword evidence="4 18" id="KW-0444">Lipid biosynthesis</keyword>
<dbReference type="InterPro" id="IPR036226">
    <property type="entry name" value="LipOase_C_sf"/>
</dbReference>
<keyword evidence="11 17" id="KW-0223">Dioxygenase</keyword>
<dbReference type="PRINTS" id="PR00087">
    <property type="entry name" value="LIPOXYGENASE"/>
</dbReference>
<dbReference type="GO" id="GO:0016165">
    <property type="term" value="F:linoleate 13S-lipoxygenase activity"/>
    <property type="evidence" value="ECO:0007669"/>
    <property type="project" value="UniProtKB-ARBA"/>
</dbReference>
<feature type="compositionally biased region" description="Basic residues" evidence="19">
    <location>
        <begin position="158"/>
        <end position="168"/>
    </location>
</feature>
<dbReference type="InterPro" id="IPR001246">
    <property type="entry name" value="LipOase_plant"/>
</dbReference>
<keyword evidence="7 17" id="KW-0479">Metal-binding</keyword>
<dbReference type="AlphaFoldDB" id="A0AAJ6VGV0"/>
<proteinExistence type="inferred from homology"/>
<dbReference type="EC" id="1.13.11.-" evidence="18"/>
<evidence type="ECO:0000256" key="4">
    <source>
        <dbReference type="ARBA" id="ARBA00022516"/>
    </source>
</evidence>
<gene>
    <name evidence="23" type="primary">LOC105141868</name>
</gene>
<dbReference type="GO" id="GO:0006633">
    <property type="term" value="P:fatty acid biosynthetic process"/>
    <property type="evidence" value="ECO:0007669"/>
    <property type="project" value="UniProtKB-KW"/>
</dbReference>
<evidence type="ECO:0000256" key="10">
    <source>
        <dbReference type="ARBA" id="ARBA00022946"/>
    </source>
</evidence>
<feature type="domain" description="Lipoxygenase" evidence="21">
    <location>
        <begin position="92"/>
        <end position="784"/>
    </location>
</feature>
<evidence type="ECO:0000256" key="6">
    <source>
        <dbReference type="ARBA" id="ARBA00022640"/>
    </source>
</evidence>
<evidence type="ECO:0000259" key="21">
    <source>
        <dbReference type="PROSITE" id="PS51393"/>
    </source>
</evidence>
<feature type="region of interest" description="Disordered" evidence="19">
    <location>
        <begin position="137"/>
        <end position="170"/>
    </location>
</feature>
<dbReference type="Gene3D" id="4.10.375.10">
    <property type="entry name" value="Lipoxygenase-1, Domain 2"/>
    <property type="match status" value="1"/>
</dbReference>
<evidence type="ECO:0000256" key="5">
    <source>
        <dbReference type="ARBA" id="ARBA00022528"/>
    </source>
</evidence>
<dbReference type="InterPro" id="IPR000907">
    <property type="entry name" value="LipOase"/>
</dbReference>
<dbReference type="PROSITE" id="PS50095">
    <property type="entry name" value="PLAT"/>
    <property type="match status" value="1"/>
</dbReference>
<keyword evidence="15 18" id="KW-0275">Fatty acid biosynthesis</keyword>
<comment type="caution">
    <text evidence="16">Lacks conserved residue(s) required for the propagation of feature annotation.</text>
</comment>
<dbReference type="SMART" id="SM00308">
    <property type="entry name" value="LH2"/>
    <property type="match status" value="1"/>
</dbReference>
<evidence type="ECO:0000256" key="17">
    <source>
        <dbReference type="RuleBase" id="RU003974"/>
    </source>
</evidence>
<dbReference type="InterPro" id="IPR020834">
    <property type="entry name" value="LipOase_CS"/>
</dbReference>
<dbReference type="PROSITE" id="PS00711">
    <property type="entry name" value="LIPOXYGENASE_1"/>
    <property type="match status" value="1"/>
</dbReference>
<keyword evidence="14" id="KW-0443">Lipid metabolism</keyword>
<dbReference type="InterPro" id="IPR001024">
    <property type="entry name" value="PLAT/LH2_dom"/>
</dbReference>
<dbReference type="Pfam" id="PF00305">
    <property type="entry name" value="Lipoxygenase"/>
    <property type="match status" value="1"/>
</dbReference>
<dbReference type="GeneID" id="105141868"/>
<dbReference type="PANTHER" id="PTHR11771">
    <property type="entry name" value="LIPOXYGENASE"/>
    <property type="match status" value="1"/>
</dbReference>
<comment type="similarity">
    <text evidence="3 17">Belongs to the lipoxygenase family.</text>
</comment>
<dbReference type="Gene3D" id="4.10.372.10">
    <property type="entry name" value="Lipoxygenase-1, Domain 3"/>
    <property type="match status" value="1"/>
</dbReference>
<dbReference type="Gene3D" id="1.20.245.10">
    <property type="entry name" value="Lipoxygenase-1, Domain 5"/>
    <property type="match status" value="1"/>
</dbReference>
<evidence type="ECO:0000256" key="15">
    <source>
        <dbReference type="ARBA" id="ARBA00023160"/>
    </source>
</evidence>
<dbReference type="GO" id="GO:0031408">
    <property type="term" value="P:oxylipin biosynthetic process"/>
    <property type="evidence" value="ECO:0007669"/>
    <property type="project" value="UniProtKB-UniRule"/>
</dbReference>
<dbReference type="PRINTS" id="PR00468">
    <property type="entry name" value="PLTLPOXGNASE"/>
</dbReference>
<dbReference type="InterPro" id="IPR036392">
    <property type="entry name" value="PLAT/LH2_dom_sf"/>
</dbReference>
<evidence type="ECO:0000256" key="11">
    <source>
        <dbReference type="ARBA" id="ARBA00022964"/>
    </source>
</evidence>
<comment type="function">
    <text evidence="18">Plant lipoxygenase may be involved in a number of diverse aspects of plant physiology including growth and development, pest resistance, and senescence or responses to wounding.</text>
</comment>
<keyword evidence="8 18" id="KW-0925">Oxylipin biosynthesis</keyword>
<keyword evidence="6" id="KW-0934">Plastid</keyword>
<keyword evidence="10" id="KW-0809">Transit peptide</keyword>
<evidence type="ECO:0000256" key="18">
    <source>
        <dbReference type="RuleBase" id="RU003975"/>
    </source>
</evidence>
<protein>
    <recommendedName>
        <fullName evidence="18">Lipoxygenase</fullName>
        <ecNumber evidence="18">1.13.11.-</ecNumber>
    </recommendedName>
</protein>
<feature type="domain" description="PLAT" evidence="20">
    <location>
        <begin position="1"/>
        <end position="92"/>
    </location>
</feature>
<dbReference type="InterPro" id="IPR013819">
    <property type="entry name" value="LipOase_C"/>
</dbReference>
<evidence type="ECO:0000256" key="14">
    <source>
        <dbReference type="ARBA" id="ARBA00023098"/>
    </source>
</evidence>
<evidence type="ECO:0000259" key="20">
    <source>
        <dbReference type="PROSITE" id="PS50095"/>
    </source>
</evidence>
<evidence type="ECO:0000256" key="19">
    <source>
        <dbReference type="SAM" id="MobiDB-lite"/>
    </source>
</evidence>
<organism evidence="22 23">
    <name type="scientific">Populus euphratica</name>
    <name type="common">Euphrates poplar</name>
    <dbReference type="NCBI Taxonomy" id="75702"/>
    <lineage>
        <taxon>Eukaryota</taxon>
        <taxon>Viridiplantae</taxon>
        <taxon>Streptophyta</taxon>
        <taxon>Embryophyta</taxon>
        <taxon>Tracheophyta</taxon>
        <taxon>Spermatophyta</taxon>
        <taxon>Magnoliopsida</taxon>
        <taxon>eudicotyledons</taxon>
        <taxon>Gunneridae</taxon>
        <taxon>Pentapetalae</taxon>
        <taxon>rosids</taxon>
        <taxon>fabids</taxon>
        <taxon>Malpighiales</taxon>
        <taxon>Salicaceae</taxon>
        <taxon>Saliceae</taxon>
        <taxon>Populus</taxon>
    </lineage>
</organism>
<dbReference type="GO" id="GO:0009507">
    <property type="term" value="C:chloroplast"/>
    <property type="evidence" value="ECO:0007669"/>
    <property type="project" value="UniProtKB-SubCell"/>
</dbReference>
<evidence type="ECO:0000256" key="7">
    <source>
        <dbReference type="ARBA" id="ARBA00022723"/>
    </source>
</evidence>
<dbReference type="InterPro" id="IPR027433">
    <property type="entry name" value="Lipoxygenase_dom_3"/>
</dbReference>
<comment type="subcellular location">
    <subcellularLocation>
        <location evidence="2">Plastid</location>
        <location evidence="2">Chloroplast</location>
    </subcellularLocation>
</comment>
<accession>A0AAJ6VGV0</accession>
<dbReference type="Gene3D" id="2.60.60.20">
    <property type="entry name" value="PLAT/LH2 domain"/>
    <property type="match status" value="1"/>
</dbReference>
<keyword evidence="13 17" id="KW-0408">Iron</keyword>
<evidence type="ECO:0000256" key="1">
    <source>
        <dbReference type="ARBA" id="ARBA00001962"/>
    </source>
</evidence>
<evidence type="ECO:0000256" key="16">
    <source>
        <dbReference type="PROSITE-ProRule" id="PRU00152"/>
    </source>
</evidence>
<evidence type="ECO:0000256" key="8">
    <source>
        <dbReference type="ARBA" id="ARBA00022767"/>
    </source>
</evidence>
<evidence type="ECO:0000256" key="12">
    <source>
        <dbReference type="ARBA" id="ARBA00023002"/>
    </source>
</evidence>
<dbReference type="GO" id="GO:0046872">
    <property type="term" value="F:metal ion binding"/>
    <property type="evidence" value="ECO:0007669"/>
    <property type="project" value="UniProtKB-UniRule"/>
</dbReference>
<dbReference type="Pfam" id="PF01477">
    <property type="entry name" value="PLAT"/>
    <property type="match status" value="1"/>
</dbReference>
<name>A0AAJ6VGV0_POPEU</name>
<keyword evidence="9" id="KW-0276">Fatty acid metabolism</keyword>
<comment type="pathway">
    <text evidence="18">Lipid metabolism; oxylipin biosynthesis.</text>
</comment>
<dbReference type="SUPFAM" id="SSF48484">
    <property type="entry name" value="Lipoxigenase"/>
    <property type="match status" value="1"/>
</dbReference>
<dbReference type="GO" id="GO:0034440">
    <property type="term" value="P:lipid oxidation"/>
    <property type="evidence" value="ECO:0007669"/>
    <property type="project" value="InterPro"/>
</dbReference>
<keyword evidence="5" id="KW-0150">Chloroplast</keyword>
<dbReference type="FunFam" id="1.20.245.10:FF:000002">
    <property type="entry name" value="Lipoxygenase"/>
    <property type="match status" value="1"/>
</dbReference>
<reference evidence="23" key="1">
    <citation type="submission" date="2025-08" db="UniProtKB">
        <authorList>
            <consortium name="RefSeq"/>
        </authorList>
    </citation>
    <scope>IDENTIFICATION</scope>
</reference>